<comment type="caution">
    <text evidence="1">The sequence shown here is derived from an EMBL/GenBank/DDBJ whole genome shotgun (WGS) entry which is preliminary data.</text>
</comment>
<dbReference type="EMBL" id="CAJOBA010044701">
    <property type="protein sequence ID" value="CAF4167406.1"/>
    <property type="molecule type" value="Genomic_DNA"/>
</dbReference>
<accession>A0A8S2F7H9</accession>
<sequence length="185" mass="21799">MREQAQMVKMAFNDLKSQYILAFAILKHDGPENKWNKISDDIREHVLASPVACLKQYNELSRLYQNDWQKSGDNEPFYKYLYFKLKKSYYSELCDKIQESRKVIDVVYEFVRHFGDGRIQVQDINDLIKQVDLKPLVYTKYRVRNNIIPGGTAQTTNDIKTNYIPNESSSKMGLMSIIDILYDDY</sequence>
<protein>
    <submittedName>
        <fullName evidence="1">Uncharacterized protein</fullName>
    </submittedName>
</protein>
<organism evidence="1 3">
    <name type="scientific">Didymodactylos carnosus</name>
    <dbReference type="NCBI Taxonomy" id="1234261"/>
    <lineage>
        <taxon>Eukaryota</taxon>
        <taxon>Metazoa</taxon>
        <taxon>Spiralia</taxon>
        <taxon>Gnathifera</taxon>
        <taxon>Rotifera</taxon>
        <taxon>Eurotatoria</taxon>
        <taxon>Bdelloidea</taxon>
        <taxon>Philodinida</taxon>
        <taxon>Philodinidae</taxon>
        <taxon>Didymodactylos</taxon>
    </lineage>
</organism>
<evidence type="ECO:0000313" key="3">
    <source>
        <dbReference type="Proteomes" id="UP000677228"/>
    </source>
</evidence>
<proteinExistence type="predicted"/>
<reference evidence="1" key="1">
    <citation type="submission" date="2021-02" db="EMBL/GenBank/DDBJ databases">
        <authorList>
            <person name="Nowell W R."/>
        </authorList>
    </citation>
    <scope>NUCLEOTIDE SEQUENCE</scope>
</reference>
<evidence type="ECO:0000313" key="2">
    <source>
        <dbReference type="EMBL" id="CAF4167406.1"/>
    </source>
</evidence>
<gene>
    <name evidence="1" type="ORF">OVA965_LOCUS31067</name>
    <name evidence="2" type="ORF">TMI583_LOCUS31889</name>
</gene>
<dbReference type="EMBL" id="CAJNOK010023049">
    <property type="protein sequence ID" value="CAF1357148.1"/>
    <property type="molecule type" value="Genomic_DNA"/>
</dbReference>
<dbReference type="Proteomes" id="UP000677228">
    <property type="component" value="Unassembled WGS sequence"/>
</dbReference>
<dbReference type="AlphaFoldDB" id="A0A8S2F7H9"/>
<name>A0A8S2F7H9_9BILA</name>
<evidence type="ECO:0000313" key="1">
    <source>
        <dbReference type="EMBL" id="CAF1357148.1"/>
    </source>
</evidence>
<dbReference type="Proteomes" id="UP000682733">
    <property type="component" value="Unassembled WGS sequence"/>
</dbReference>